<dbReference type="SMART" id="SM00861">
    <property type="entry name" value="Transket_pyr"/>
    <property type="match status" value="1"/>
</dbReference>
<evidence type="ECO:0000256" key="1">
    <source>
        <dbReference type="ARBA" id="ARBA00007131"/>
    </source>
</evidence>
<feature type="binding site" evidence="13">
    <location>
        <begin position="155"/>
        <end position="157"/>
    </location>
    <ligand>
        <name>thiamine diphosphate</name>
        <dbReference type="ChEBI" id="CHEBI:58937"/>
    </ligand>
</feature>
<evidence type="ECO:0000256" key="8">
    <source>
        <dbReference type="ARBA" id="ARBA00023052"/>
    </source>
</evidence>
<dbReference type="PANTHER" id="PTHR43522:SF2">
    <property type="entry name" value="TRANSKETOLASE 1-RELATED"/>
    <property type="match status" value="1"/>
</dbReference>
<dbReference type="GO" id="GO:0005829">
    <property type="term" value="C:cytosol"/>
    <property type="evidence" value="ECO:0007669"/>
    <property type="project" value="TreeGrafter"/>
</dbReference>
<dbReference type="InterPro" id="IPR033247">
    <property type="entry name" value="Transketolase_fam"/>
</dbReference>
<feature type="region of interest" description="Disordered" evidence="17">
    <location>
        <begin position="1"/>
        <end position="28"/>
    </location>
</feature>
<feature type="binding site" evidence="14">
    <location>
        <position position="225"/>
    </location>
    <ligand>
        <name>Mg(2+)</name>
        <dbReference type="ChEBI" id="CHEBI:18420"/>
    </ligand>
</feature>
<dbReference type="Gene3D" id="3.40.50.970">
    <property type="match status" value="2"/>
</dbReference>
<feature type="site" description="Important for catalytic activity" evidence="15">
    <location>
        <position position="66"/>
    </location>
</feature>
<dbReference type="Gene3D" id="3.40.50.920">
    <property type="match status" value="1"/>
</dbReference>
<keyword evidence="8 13" id="KW-0786">Thiamine pyrophosphate</keyword>
<keyword evidence="20" id="KW-1185">Reference proteome</keyword>
<feature type="binding site" evidence="12">
    <location>
        <position position="506"/>
    </location>
    <ligand>
        <name>substrate</name>
    </ligand>
</feature>
<evidence type="ECO:0000256" key="14">
    <source>
        <dbReference type="PIRSR" id="PIRSR605478-4"/>
    </source>
</evidence>
<dbReference type="Pfam" id="PF02779">
    <property type="entry name" value="Transket_pyr"/>
    <property type="match status" value="1"/>
</dbReference>
<dbReference type="InterPro" id="IPR055152">
    <property type="entry name" value="Transketolase-like_C_2"/>
</dbReference>
<keyword evidence="7 14" id="KW-0460">Magnesium</keyword>
<dbReference type="InterPro" id="IPR020826">
    <property type="entry name" value="Transketolase_BS"/>
</dbReference>
<feature type="binding site" evidence="12">
    <location>
        <position position="297"/>
    </location>
    <ligand>
        <name>substrate</name>
    </ligand>
</feature>
<dbReference type="Proteomes" id="UP000184387">
    <property type="component" value="Unassembled WGS sequence"/>
</dbReference>
<dbReference type="PROSITE" id="PS00801">
    <property type="entry name" value="TRANSKETOLASE_1"/>
    <property type="match status" value="1"/>
</dbReference>
<name>A0A1M6L024_9PROT</name>
<dbReference type="SUPFAM" id="SSF52518">
    <property type="entry name" value="Thiamin diphosphate-binding fold (THDP-binding)"/>
    <property type="match status" value="2"/>
</dbReference>
<feature type="binding site" evidence="12">
    <location>
        <position position="502"/>
    </location>
    <ligand>
        <name>substrate</name>
    </ligand>
</feature>
<dbReference type="FunFam" id="3.40.50.970:FF:000003">
    <property type="entry name" value="Transketolase"/>
    <property type="match status" value="1"/>
</dbReference>
<evidence type="ECO:0000256" key="11">
    <source>
        <dbReference type="PIRSR" id="PIRSR605478-1"/>
    </source>
</evidence>
<evidence type="ECO:0000256" key="7">
    <source>
        <dbReference type="ARBA" id="ARBA00022842"/>
    </source>
</evidence>
<dbReference type="InterPro" id="IPR005474">
    <property type="entry name" value="Transketolase_N"/>
</dbReference>
<feature type="binding site" evidence="14">
    <location>
        <position position="223"/>
    </location>
    <ligand>
        <name>Mg(2+)</name>
        <dbReference type="ChEBI" id="CHEBI:18420"/>
    </ligand>
</feature>
<accession>A0A1M6L024</accession>
<dbReference type="GO" id="GO:0006098">
    <property type="term" value="P:pentose-phosphate shunt"/>
    <property type="evidence" value="ECO:0007669"/>
    <property type="project" value="TreeGrafter"/>
</dbReference>
<dbReference type="InterPro" id="IPR005475">
    <property type="entry name" value="Transketolase-like_Pyr-bd"/>
</dbReference>
<feature type="binding site" evidence="13">
    <location>
        <position position="297"/>
    </location>
    <ligand>
        <name>thiamine diphosphate</name>
        <dbReference type="ChEBI" id="CHEBI:58937"/>
    </ligand>
</feature>
<comment type="subunit">
    <text evidence="2 16">Homodimer.</text>
</comment>
<dbReference type="NCBIfam" id="TIGR00232">
    <property type="entry name" value="tktlase_bact"/>
    <property type="match status" value="1"/>
</dbReference>
<evidence type="ECO:0000256" key="15">
    <source>
        <dbReference type="PIRSR" id="PIRSR605478-5"/>
    </source>
</evidence>
<dbReference type="InterPro" id="IPR009014">
    <property type="entry name" value="Transketo_C/PFOR_II"/>
</dbReference>
<feature type="binding site" evidence="13">
    <location>
        <position position="223"/>
    </location>
    <ligand>
        <name>thiamine diphosphate</name>
        <dbReference type="ChEBI" id="CHEBI:58937"/>
    </ligand>
</feature>
<feature type="binding site" evidence="13">
    <location>
        <position position="194"/>
    </location>
    <ligand>
        <name>thiamine diphosphate</name>
        <dbReference type="ChEBI" id="CHEBI:58937"/>
    </ligand>
</feature>
<dbReference type="InterPro" id="IPR049557">
    <property type="entry name" value="Transketolase_CS"/>
</dbReference>
<evidence type="ECO:0000256" key="9">
    <source>
        <dbReference type="ARBA" id="ARBA00049473"/>
    </source>
</evidence>
<dbReference type="AlphaFoldDB" id="A0A1M6L024"/>
<dbReference type="FunFam" id="3.40.50.970:FF:000004">
    <property type="entry name" value="Transketolase"/>
    <property type="match status" value="1"/>
</dbReference>
<evidence type="ECO:0000256" key="10">
    <source>
        <dbReference type="NCBIfam" id="TIGR00232"/>
    </source>
</evidence>
<proteinExistence type="inferred from homology"/>
<feature type="binding site" evidence="12">
    <location>
        <position position="494"/>
    </location>
    <ligand>
        <name>substrate</name>
    </ligand>
</feature>
<evidence type="ECO:0000256" key="12">
    <source>
        <dbReference type="PIRSR" id="PIRSR605478-2"/>
    </source>
</evidence>
<comment type="cofactor">
    <cofactor evidence="16">
        <name>Mg(2+)</name>
        <dbReference type="ChEBI" id="CHEBI:18420"/>
    </cofactor>
    <cofactor evidence="16">
        <name>Ca(2+)</name>
        <dbReference type="ChEBI" id="CHEBI:29108"/>
    </cofactor>
    <cofactor evidence="16">
        <name>Mn(2+)</name>
        <dbReference type="ChEBI" id="CHEBI:29035"/>
    </cofactor>
    <cofactor evidence="16">
        <name>Co(2+)</name>
        <dbReference type="ChEBI" id="CHEBI:48828"/>
    </cofactor>
    <text evidence="16">Binds 1 Mg(2+) ion per subunit. Can also utilize other divalent metal cations, such as Ca(2+), Mn(2+) and Co(2+).</text>
</comment>
<evidence type="ECO:0000256" key="5">
    <source>
        <dbReference type="ARBA" id="ARBA00022723"/>
    </source>
</evidence>
<evidence type="ECO:0000256" key="2">
    <source>
        <dbReference type="ARBA" id="ARBA00011738"/>
    </source>
</evidence>
<comment type="cofactor">
    <cofactor evidence="13">
        <name>thiamine diphosphate</name>
        <dbReference type="ChEBI" id="CHEBI:58937"/>
    </cofactor>
    <text evidence="13">Binds 1 thiamine pyrophosphate per subunit. During the reaction, the substrate forms a covalent intermediate with the cofactor.</text>
</comment>
<feature type="binding site" evidence="12">
    <location>
        <position position="66"/>
    </location>
    <ligand>
        <name>substrate</name>
    </ligand>
</feature>
<comment type="catalytic activity">
    <reaction evidence="9 16">
        <text>D-sedoheptulose 7-phosphate + D-glyceraldehyde 3-phosphate = aldehydo-D-ribose 5-phosphate + D-xylulose 5-phosphate</text>
        <dbReference type="Rhea" id="RHEA:10508"/>
        <dbReference type="ChEBI" id="CHEBI:57483"/>
        <dbReference type="ChEBI" id="CHEBI:57737"/>
        <dbReference type="ChEBI" id="CHEBI:58273"/>
        <dbReference type="ChEBI" id="CHEBI:59776"/>
        <dbReference type="EC" id="2.2.1.1"/>
    </reaction>
</comment>
<dbReference type="CDD" id="cd07033">
    <property type="entry name" value="TPP_PYR_DXS_TK_like"/>
    <property type="match status" value="1"/>
</dbReference>
<evidence type="ECO:0000313" key="20">
    <source>
        <dbReference type="Proteomes" id="UP000184387"/>
    </source>
</evidence>
<feature type="binding site" evidence="13">
    <location>
        <position position="106"/>
    </location>
    <ligand>
        <name>thiamine diphosphate</name>
        <dbReference type="ChEBI" id="CHEBI:58937"/>
    </ligand>
</feature>
<feature type="domain" description="Transketolase-like pyrimidine-binding" evidence="18">
    <location>
        <begin position="387"/>
        <end position="558"/>
    </location>
</feature>
<feature type="binding site" evidence="12">
    <location>
        <position position="390"/>
    </location>
    <ligand>
        <name>substrate</name>
    </ligand>
</feature>
<protein>
    <recommendedName>
        <fullName evidence="3 10">Transketolase</fullName>
        <ecNumber evidence="3 10">2.2.1.1</ecNumber>
    </recommendedName>
</protein>
<evidence type="ECO:0000256" key="13">
    <source>
        <dbReference type="PIRSR" id="PIRSR605478-3"/>
    </source>
</evidence>
<evidence type="ECO:0000256" key="4">
    <source>
        <dbReference type="ARBA" id="ARBA00022679"/>
    </source>
</evidence>
<feature type="binding site" evidence="12">
    <location>
        <position position="417"/>
    </location>
    <ligand>
        <name>substrate</name>
    </ligand>
</feature>
<dbReference type="SUPFAM" id="SSF52922">
    <property type="entry name" value="TK C-terminal domain-like"/>
    <property type="match status" value="1"/>
</dbReference>
<evidence type="ECO:0000256" key="16">
    <source>
        <dbReference type="RuleBase" id="RU004996"/>
    </source>
</evidence>
<comment type="cofactor">
    <cofactor evidence="14">
        <name>Mg(2+)</name>
        <dbReference type="ChEBI" id="CHEBI:18420"/>
    </cofactor>
    <text evidence="14">Binds 1 Mg(2+) ion per subunit. Can also utilize other divalent metal cations, such as Ca(2+), Mn(2+) and Co(2+).</text>
</comment>
<reference evidence="19 20" key="1">
    <citation type="submission" date="2016-11" db="EMBL/GenBank/DDBJ databases">
        <authorList>
            <person name="Jaros S."/>
            <person name="Januszkiewicz K."/>
            <person name="Wedrychowicz H."/>
        </authorList>
    </citation>
    <scope>NUCLEOTIDE SEQUENCE [LARGE SCALE GENOMIC DNA]</scope>
    <source>
        <strain evidence="19 20">DSM 14916</strain>
    </source>
</reference>
<dbReference type="CDD" id="cd02012">
    <property type="entry name" value="TPP_TK"/>
    <property type="match status" value="1"/>
</dbReference>
<dbReference type="EC" id="2.2.1.1" evidence="3 10"/>
<comment type="similarity">
    <text evidence="1 16">Belongs to the transketolase family.</text>
</comment>
<feature type="site" description="Important for catalytic activity" evidence="15">
    <location>
        <position position="297"/>
    </location>
</feature>
<dbReference type="InterPro" id="IPR029061">
    <property type="entry name" value="THDP-binding"/>
</dbReference>
<dbReference type="STRING" id="198092.SAMN02745194_03043"/>
<evidence type="ECO:0000259" key="18">
    <source>
        <dbReference type="SMART" id="SM00861"/>
    </source>
</evidence>
<feature type="binding site" evidence="12">
    <location>
        <position position="553"/>
    </location>
    <ligand>
        <name>substrate</name>
    </ligand>
</feature>
<evidence type="ECO:0000256" key="3">
    <source>
        <dbReference type="ARBA" id="ARBA00013152"/>
    </source>
</evidence>
<evidence type="ECO:0000256" key="6">
    <source>
        <dbReference type="ARBA" id="ARBA00022837"/>
    </source>
</evidence>
<comment type="function">
    <text evidence="16">Catalyzes the transfer of a two-carbon ketol group from a ketose donor to an aldose acceptor, via a covalent intermediate with the cofactor thiamine pyrophosphate.</text>
</comment>
<dbReference type="GO" id="GO:0004802">
    <property type="term" value="F:transketolase activity"/>
    <property type="evidence" value="ECO:0007669"/>
    <property type="project" value="UniProtKB-UniRule"/>
</dbReference>
<gene>
    <name evidence="19" type="ORF">SAMN02745194_03043</name>
</gene>
<dbReference type="PROSITE" id="PS00802">
    <property type="entry name" value="TRANSKETOLASE_2"/>
    <property type="match status" value="1"/>
</dbReference>
<keyword evidence="6 16" id="KW-0106">Calcium</keyword>
<keyword evidence="5 14" id="KW-0479">Metal-binding</keyword>
<keyword evidence="4 16" id="KW-0808">Transferase</keyword>
<evidence type="ECO:0000313" key="19">
    <source>
        <dbReference type="EMBL" id="SHJ64585.1"/>
    </source>
</evidence>
<dbReference type="InterPro" id="IPR005478">
    <property type="entry name" value="Transketolase_bac-like"/>
</dbReference>
<dbReference type="Pfam" id="PF00456">
    <property type="entry name" value="Transketolase_N"/>
    <property type="match status" value="1"/>
</dbReference>
<sequence length="694" mass="73675">MPGTAAGDTLHLATLEPDRQPATPERSPALVAQDAILARPATPIRRMADAIRALAIDGVEAAKSGHPGMPMGMADAAAVLFTRFLKHDAADPRWPDRDRFVLSAGHGSMLLYAWLHLSGHAGMGVEELKRFRQLHSPAAGHPEVGEHPGIETTTGPLGQGISTAVGMAMAERHLAARFGKSLVDHRTWVIASDGDLQEGISHEAASLAGHFGLGKLTVLWDDNHISIDGDTSLSVSEDTLARFKAYGWAVRRVDGHDHEALAAALNAATKSRRPTLIACRTIIGFSAPKKAGTAGSHGAPLGPEEAAAAKAALGWEAGPFEVPDDIREAWETAGKRGGGTRRSWLKRLAKHPQRADFERAMAGKLPERWDAAIGEWKAKAVAEKPKLATRVASQKALEALVPAVPEMIGGSADLTGSNNTNVKGIPALSAENWGGRFVHWGIREHGMAAAMNGMALHGGIIPYSGTFLVFSDYMRPAIRLAALMRQRVVHVLTHDSIGLGEDGPTHQPVETLAALRVIPNLHVFRPADVIETAEAWELAVKRADGPTVLALSRQNLPTVRSDAGENRTARGGYVLAEASGDRKATLIATGSEVEIALAARDALEQAGIPTAVVSLPCWELFALQDPSYHDAVLGSALRVGIEAALEFGWSRWLGPDGIFIGMQGFGASAPAGDLYRHFGITADAVVAAVKRRVN</sequence>
<feature type="active site" description="Proton donor" evidence="11">
    <location>
        <position position="444"/>
    </location>
</feature>
<dbReference type="EMBL" id="FQZF01000017">
    <property type="protein sequence ID" value="SHJ64585.1"/>
    <property type="molecule type" value="Genomic_DNA"/>
</dbReference>
<dbReference type="PANTHER" id="PTHR43522">
    <property type="entry name" value="TRANSKETOLASE"/>
    <property type="match status" value="1"/>
</dbReference>
<organism evidence="19 20">
    <name type="scientific">Muricoccus roseus</name>
    <dbReference type="NCBI Taxonomy" id="198092"/>
    <lineage>
        <taxon>Bacteria</taxon>
        <taxon>Pseudomonadati</taxon>
        <taxon>Pseudomonadota</taxon>
        <taxon>Alphaproteobacteria</taxon>
        <taxon>Acetobacterales</taxon>
        <taxon>Roseomonadaceae</taxon>
        <taxon>Muricoccus</taxon>
    </lineage>
</organism>
<feature type="binding site" evidence="13">
    <location>
        <position position="470"/>
    </location>
    <ligand>
        <name>thiamine diphosphate</name>
        <dbReference type="ChEBI" id="CHEBI:58937"/>
    </ligand>
</feature>
<dbReference type="GO" id="GO:0046872">
    <property type="term" value="F:metal ion binding"/>
    <property type="evidence" value="ECO:0007669"/>
    <property type="project" value="UniProtKB-KW"/>
</dbReference>
<feature type="binding site" evidence="14">
    <location>
        <position position="193"/>
    </location>
    <ligand>
        <name>Mg(2+)</name>
        <dbReference type="ChEBI" id="CHEBI:18420"/>
    </ligand>
</feature>
<dbReference type="Pfam" id="PF22613">
    <property type="entry name" value="Transketolase_C_1"/>
    <property type="match status" value="1"/>
</dbReference>
<evidence type="ECO:0000256" key="17">
    <source>
        <dbReference type="SAM" id="MobiDB-lite"/>
    </source>
</evidence>